<proteinExistence type="predicted"/>
<dbReference type="GO" id="GO:0016874">
    <property type="term" value="F:ligase activity"/>
    <property type="evidence" value="ECO:0007669"/>
    <property type="project" value="UniProtKB-KW"/>
</dbReference>
<evidence type="ECO:0000259" key="1">
    <source>
        <dbReference type="Pfam" id="PF00501"/>
    </source>
</evidence>
<dbReference type="GO" id="GO:0031177">
    <property type="term" value="F:phosphopantetheine binding"/>
    <property type="evidence" value="ECO:0007669"/>
    <property type="project" value="TreeGrafter"/>
</dbReference>
<organism evidence="2 3">
    <name type="scientific">Parvibacter caecicola</name>
    <dbReference type="NCBI Taxonomy" id="747645"/>
    <lineage>
        <taxon>Bacteria</taxon>
        <taxon>Bacillati</taxon>
        <taxon>Actinomycetota</taxon>
        <taxon>Coriobacteriia</taxon>
        <taxon>Coriobacteriales</taxon>
        <taxon>Coriobacteriaceae</taxon>
        <taxon>Parvibacter</taxon>
    </lineage>
</organism>
<dbReference type="RefSeq" id="WP_183621491.1">
    <property type="nucleotide sequence ID" value="NZ_JACHYA010000004.1"/>
</dbReference>
<keyword evidence="2" id="KW-0436">Ligase</keyword>
<sequence length="117" mass="12317">MTYLEEDAQRHPEKCAVEEESRSCSYGELLQLSRCVGSALAAAGARGRAVMVFMEKGIDALAVMMGALQAGAFYVPVDPHIPAERLTLIAGVLEDPIVVVSEETAGLANEAMGGGFC</sequence>
<protein>
    <submittedName>
        <fullName evidence="2">Acyl-CoA synthetase (AMP-forming)/AMP-acid ligase II</fullName>
    </submittedName>
</protein>
<feature type="domain" description="AMP-dependent synthetase/ligase" evidence="1">
    <location>
        <begin position="4"/>
        <end position="102"/>
    </location>
</feature>
<reference evidence="2 3" key="1">
    <citation type="submission" date="2020-08" db="EMBL/GenBank/DDBJ databases">
        <title>Sequencing the genomes of 1000 actinobacteria strains.</title>
        <authorList>
            <person name="Klenk H.-P."/>
        </authorList>
    </citation>
    <scope>NUCLEOTIDE SEQUENCE [LARGE SCALE GENOMIC DNA]</scope>
    <source>
        <strain evidence="2 3">DSM 22242</strain>
    </source>
</reference>
<dbReference type="GO" id="GO:0005737">
    <property type="term" value="C:cytoplasm"/>
    <property type="evidence" value="ECO:0007669"/>
    <property type="project" value="TreeGrafter"/>
</dbReference>
<evidence type="ECO:0000313" key="3">
    <source>
        <dbReference type="Proteomes" id="UP000530850"/>
    </source>
</evidence>
<accession>A0A7W5D2T2</accession>
<dbReference type="PANTHER" id="PTHR45527">
    <property type="entry name" value="NONRIBOSOMAL PEPTIDE SYNTHETASE"/>
    <property type="match status" value="1"/>
</dbReference>
<dbReference type="EMBL" id="JACHYA010000004">
    <property type="protein sequence ID" value="MBB3171650.1"/>
    <property type="molecule type" value="Genomic_DNA"/>
</dbReference>
<dbReference type="AlphaFoldDB" id="A0A7W5D2T2"/>
<comment type="caution">
    <text evidence="2">The sequence shown here is derived from an EMBL/GenBank/DDBJ whole genome shotgun (WGS) entry which is preliminary data.</text>
</comment>
<dbReference type="PANTHER" id="PTHR45527:SF1">
    <property type="entry name" value="FATTY ACID SYNTHASE"/>
    <property type="match status" value="1"/>
</dbReference>
<dbReference type="GO" id="GO:0043041">
    <property type="term" value="P:amino acid activation for nonribosomal peptide biosynthetic process"/>
    <property type="evidence" value="ECO:0007669"/>
    <property type="project" value="TreeGrafter"/>
</dbReference>
<dbReference type="Proteomes" id="UP000530850">
    <property type="component" value="Unassembled WGS sequence"/>
</dbReference>
<evidence type="ECO:0000313" key="2">
    <source>
        <dbReference type="EMBL" id="MBB3171650.1"/>
    </source>
</evidence>
<dbReference type="Pfam" id="PF00501">
    <property type="entry name" value="AMP-binding"/>
    <property type="match status" value="1"/>
</dbReference>
<dbReference type="Gene3D" id="3.40.50.980">
    <property type="match status" value="1"/>
</dbReference>
<dbReference type="InterPro" id="IPR000873">
    <property type="entry name" value="AMP-dep_synth/lig_dom"/>
</dbReference>
<gene>
    <name evidence="2" type="ORF">FHR31_001470</name>
</gene>
<dbReference type="SUPFAM" id="SSF56801">
    <property type="entry name" value="Acetyl-CoA synthetase-like"/>
    <property type="match status" value="1"/>
</dbReference>
<name>A0A7W5D2T2_9ACTN</name>
<dbReference type="GO" id="GO:0044550">
    <property type="term" value="P:secondary metabolite biosynthetic process"/>
    <property type="evidence" value="ECO:0007669"/>
    <property type="project" value="TreeGrafter"/>
</dbReference>